<accession>A0A7W5ZND2</accession>
<dbReference type="EMBL" id="JACIBY010000009">
    <property type="protein sequence ID" value="MBB3840038.1"/>
    <property type="molecule type" value="Genomic_DNA"/>
</dbReference>
<sequence>MTTDDKIKRLKELNQLEEELKAKRDFKGLIDIYDESMKLFDSIGNHTERIPQKAYCLARLGRKAEAEKTLEGLRNVSFFADQDELFRAITLVSFFLTTPASELNLMQLNTIKNWLKDPQASKQVLQVVFDYSDFVGNIKPFDNSRLQTRQTYFSDELLECVFAAMGRNDDTKIYYNRETNDVQQEVEGYLTSHMTADQSAENRRLANRIMNSDSTDPIIDGLHFLIPRLPLSTFLEKFKEYADDNEDLIDFIDEFESTIMEEYGDYVDSIDDLVFSESVSNSFFTELDKWYRNNDFDIDELKEIINKTRNSISSDFLIEVNEE</sequence>
<proteinExistence type="predicted"/>
<keyword evidence="2" id="KW-1185">Reference proteome</keyword>
<reference evidence="1 2" key="1">
    <citation type="submission" date="2020-08" db="EMBL/GenBank/DDBJ databases">
        <title>Genomic Encyclopedia of Type Strains, Phase IV (KMG-IV): sequencing the most valuable type-strain genomes for metagenomic binning, comparative biology and taxonomic classification.</title>
        <authorList>
            <person name="Goeker M."/>
        </authorList>
    </citation>
    <scope>NUCLEOTIDE SEQUENCE [LARGE SCALE GENOMIC DNA]</scope>
    <source>
        <strain evidence="1 2">DSM 17976</strain>
    </source>
</reference>
<dbReference type="RefSeq" id="WP_183976768.1">
    <property type="nucleotide sequence ID" value="NZ_JACIBY010000009.1"/>
</dbReference>
<gene>
    <name evidence="1" type="ORF">FHS57_004051</name>
</gene>
<dbReference type="Proteomes" id="UP000541352">
    <property type="component" value="Unassembled WGS sequence"/>
</dbReference>
<evidence type="ECO:0000313" key="1">
    <source>
        <dbReference type="EMBL" id="MBB3840038.1"/>
    </source>
</evidence>
<dbReference type="AlphaFoldDB" id="A0A7W5ZND2"/>
<comment type="caution">
    <text evidence="1">The sequence shown here is derived from an EMBL/GenBank/DDBJ whole genome shotgun (WGS) entry which is preliminary data.</text>
</comment>
<name>A0A7W5ZND2_9BACT</name>
<protein>
    <submittedName>
        <fullName evidence="1">Uncharacterized protein</fullName>
    </submittedName>
</protein>
<organism evidence="1 2">
    <name type="scientific">Runella defluvii</name>
    <dbReference type="NCBI Taxonomy" id="370973"/>
    <lineage>
        <taxon>Bacteria</taxon>
        <taxon>Pseudomonadati</taxon>
        <taxon>Bacteroidota</taxon>
        <taxon>Cytophagia</taxon>
        <taxon>Cytophagales</taxon>
        <taxon>Spirosomataceae</taxon>
        <taxon>Runella</taxon>
    </lineage>
</organism>
<evidence type="ECO:0000313" key="2">
    <source>
        <dbReference type="Proteomes" id="UP000541352"/>
    </source>
</evidence>